<proteinExistence type="predicted"/>
<reference evidence="3 4" key="1">
    <citation type="journal article" date="2023" name="Plants (Basel)">
        <title>Bridging the Gap: Combining Genomics and Transcriptomics Approaches to Understand Stylosanthes scabra, an Orphan Legume from the Brazilian Caatinga.</title>
        <authorList>
            <person name="Ferreira-Neto J.R.C."/>
            <person name="da Silva M.D."/>
            <person name="Binneck E."/>
            <person name="de Melo N.F."/>
            <person name="da Silva R.H."/>
            <person name="de Melo A.L.T.M."/>
            <person name="Pandolfi V."/>
            <person name="Bustamante F.O."/>
            <person name="Brasileiro-Vidal A.C."/>
            <person name="Benko-Iseppon A.M."/>
        </authorList>
    </citation>
    <scope>NUCLEOTIDE SEQUENCE [LARGE SCALE GENOMIC DNA]</scope>
    <source>
        <tissue evidence="3">Leaves</tissue>
    </source>
</reference>
<feature type="domain" description="Bifunctional inhibitor/plant lipid transfer protein/seed storage helical" evidence="2">
    <location>
        <begin position="31"/>
        <end position="113"/>
    </location>
</feature>
<evidence type="ECO:0000313" key="4">
    <source>
        <dbReference type="Proteomes" id="UP001341840"/>
    </source>
</evidence>
<comment type="caution">
    <text evidence="3">The sequence shown here is derived from an EMBL/GenBank/DDBJ whole genome shotgun (WGS) entry which is preliminary data.</text>
</comment>
<dbReference type="SUPFAM" id="SSF47699">
    <property type="entry name" value="Bifunctional inhibitor/lipid-transfer protein/seed storage 2S albumin"/>
    <property type="match status" value="1"/>
</dbReference>
<feature type="chain" id="PRO_5045372931" description="Bifunctional inhibitor/plant lipid transfer protein/seed storage helical domain-containing protein" evidence="1">
    <location>
        <begin position="28"/>
        <end position="192"/>
    </location>
</feature>
<keyword evidence="1" id="KW-0732">Signal</keyword>
<dbReference type="Proteomes" id="UP001341840">
    <property type="component" value="Unassembled WGS sequence"/>
</dbReference>
<accession>A0ABU6W3F3</accession>
<dbReference type="InterPro" id="IPR016140">
    <property type="entry name" value="Bifunc_inhib/LTP/seed_store"/>
</dbReference>
<sequence>MEGHTKMLFILGLVAIASISEIYRVEGAGECGKNTTPDNEAIKLAPCATAAQDENASVSQSCCAQVKKIGQNPACLCAVLLSNTAKMFNVDPKVAITIPKRCNFADRPVGYKCGRQIYVLDMRNKPETRNPFELKITYGSDMFLDDLSCFDGTNKLTQSDTPSLKVLSIIVLDHMVGLIMGLKMIHEPMHAF</sequence>
<dbReference type="InterPro" id="IPR039265">
    <property type="entry name" value="DIR1-like"/>
</dbReference>
<dbReference type="CDD" id="cd00010">
    <property type="entry name" value="AAI_LTSS"/>
    <property type="match status" value="1"/>
</dbReference>
<keyword evidence="4" id="KW-1185">Reference proteome</keyword>
<evidence type="ECO:0000256" key="1">
    <source>
        <dbReference type="SAM" id="SignalP"/>
    </source>
</evidence>
<dbReference type="InterPro" id="IPR036312">
    <property type="entry name" value="Bifun_inhib/LTP/seed_sf"/>
</dbReference>
<evidence type="ECO:0000313" key="3">
    <source>
        <dbReference type="EMBL" id="MED6179946.1"/>
    </source>
</evidence>
<dbReference type="EMBL" id="JASCZI010181254">
    <property type="protein sequence ID" value="MED6179946.1"/>
    <property type="molecule type" value="Genomic_DNA"/>
</dbReference>
<evidence type="ECO:0000259" key="2">
    <source>
        <dbReference type="SMART" id="SM00499"/>
    </source>
</evidence>
<dbReference type="SMART" id="SM00499">
    <property type="entry name" value="AAI"/>
    <property type="match status" value="1"/>
</dbReference>
<gene>
    <name evidence="3" type="ORF">PIB30_005746</name>
</gene>
<dbReference type="Gene3D" id="1.10.110.10">
    <property type="entry name" value="Plant lipid-transfer and hydrophobic proteins"/>
    <property type="match status" value="1"/>
</dbReference>
<name>A0ABU6W3F3_9FABA</name>
<organism evidence="3 4">
    <name type="scientific">Stylosanthes scabra</name>
    <dbReference type="NCBI Taxonomy" id="79078"/>
    <lineage>
        <taxon>Eukaryota</taxon>
        <taxon>Viridiplantae</taxon>
        <taxon>Streptophyta</taxon>
        <taxon>Embryophyta</taxon>
        <taxon>Tracheophyta</taxon>
        <taxon>Spermatophyta</taxon>
        <taxon>Magnoliopsida</taxon>
        <taxon>eudicotyledons</taxon>
        <taxon>Gunneridae</taxon>
        <taxon>Pentapetalae</taxon>
        <taxon>rosids</taxon>
        <taxon>fabids</taxon>
        <taxon>Fabales</taxon>
        <taxon>Fabaceae</taxon>
        <taxon>Papilionoideae</taxon>
        <taxon>50 kb inversion clade</taxon>
        <taxon>dalbergioids sensu lato</taxon>
        <taxon>Dalbergieae</taxon>
        <taxon>Pterocarpus clade</taxon>
        <taxon>Stylosanthes</taxon>
    </lineage>
</organism>
<dbReference type="Pfam" id="PF14368">
    <property type="entry name" value="LTP_2"/>
    <property type="match status" value="1"/>
</dbReference>
<dbReference type="PANTHER" id="PTHR33122:SF4">
    <property type="entry name" value="OS04G0415800 PROTEIN"/>
    <property type="match status" value="1"/>
</dbReference>
<protein>
    <recommendedName>
        <fullName evidence="2">Bifunctional inhibitor/plant lipid transfer protein/seed storage helical domain-containing protein</fullName>
    </recommendedName>
</protein>
<dbReference type="PANTHER" id="PTHR33122">
    <property type="entry name" value="LIPID BINDING PROTEIN-RELATED"/>
    <property type="match status" value="1"/>
</dbReference>
<feature type="signal peptide" evidence="1">
    <location>
        <begin position="1"/>
        <end position="27"/>
    </location>
</feature>